<sequence length="71" mass="7858">MIVKVGKNGAIPLPDNEGCKFAIGDILLCKLTEDKCSIELEKFSDQSLNDQQIKAHGSLVRVEPLNPEDYK</sequence>
<evidence type="ECO:0000313" key="2">
    <source>
        <dbReference type="Proteomes" id="UP001374952"/>
    </source>
</evidence>
<organism evidence="1 2">
    <name type="scientific">Pseudoalteromonas undina</name>
    <dbReference type="NCBI Taxonomy" id="43660"/>
    <lineage>
        <taxon>Bacteria</taxon>
        <taxon>Pseudomonadati</taxon>
        <taxon>Pseudomonadota</taxon>
        <taxon>Gammaproteobacteria</taxon>
        <taxon>Alteromonadales</taxon>
        <taxon>Pseudoalteromonadaceae</taxon>
        <taxon>Pseudoalteromonas</taxon>
    </lineage>
</organism>
<protein>
    <submittedName>
        <fullName evidence="1">Uncharacterized protein</fullName>
    </submittedName>
</protein>
<dbReference type="EMBL" id="JBAKAX010000022">
    <property type="protein sequence ID" value="MEL0605784.1"/>
    <property type="molecule type" value="Genomic_DNA"/>
</dbReference>
<name>A0ACC6R7L4_9GAMM</name>
<keyword evidence="2" id="KW-1185">Reference proteome</keyword>
<evidence type="ECO:0000313" key="1">
    <source>
        <dbReference type="EMBL" id="MEL0605784.1"/>
    </source>
</evidence>
<proteinExistence type="predicted"/>
<accession>A0ACC6R7L4</accession>
<reference evidence="1" key="1">
    <citation type="submission" date="2024-02" db="EMBL/GenBank/DDBJ databases">
        <title>Bacteria isolated from the canopy kelp, Nereocystis luetkeana.</title>
        <authorList>
            <person name="Pfister C.A."/>
            <person name="Younker I.T."/>
            <person name="Light S.H."/>
        </authorList>
    </citation>
    <scope>NUCLEOTIDE SEQUENCE</scope>
    <source>
        <strain evidence="1">TN.2.01</strain>
    </source>
</reference>
<comment type="caution">
    <text evidence="1">The sequence shown here is derived from an EMBL/GenBank/DDBJ whole genome shotgun (WGS) entry which is preliminary data.</text>
</comment>
<dbReference type="Proteomes" id="UP001374952">
    <property type="component" value="Unassembled WGS sequence"/>
</dbReference>
<gene>
    <name evidence="1" type="ORF">V6250_16550</name>
</gene>